<dbReference type="InterPro" id="IPR009003">
    <property type="entry name" value="Peptidase_S1_PA"/>
</dbReference>
<dbReference type="InterPro" id="IPR051487">
    <property type="entry name" value="Ser/Thr_Proteases_Immune/Dev"/>
</dbReference>
<dbReference type="InterPro" id="IPR001254">
    <property type="entry name" value="Trypsin_dom"/>
</dbReference>
<dbReference type="InterPro" id="IPR043504">
    <property type="entry name" value="Peptidase_S1_PA_chymotrypsin"/>
</dbReference>
<accession>A0A8K0CQ81</accession>
<organism evidence="5 6">
    <name type="scientific">Ignelater luminosus</name>
    <name type="common">Cucubano</name>
    <name type="synonym">Pyrophorus luminosus</name>
    <dbReference type="NCBI Taxonomy" id="2038154"/>
    <lineage>
        <taxon>Eukaryota</taxon>
        <taxon>Metazoa</taxon>
        <taxon>Ecdysozoa</taxon>
        <taxon>Arthropoda</taxon>
        <taxon>Hexapoda</taxon>
        <taxon>Insecta</taxon>
        <taxon>Pterygota</taxon>
        <taxon>Neoptera</taxon>
        <taxon>Endopterygota</taxon>
        <taxon>Coleoptera</taxon>
        <taxon>Polyphaga</taxon>
        <taxon>Elateriformia</taxon>
        <taxon>Elateroidea</taxon>
        <taxon>Elateridae</taxon>
        <taxon>Agrypninae</taxon>
        <taxon>Pyrophorini</taxon>
        <taxon>Ignelater</taxon>
    </lineage>
</organism>
<comment type="caution">
    <text evidence="5">The sequence shown here is derived from an EMBL/GenBank/DDBJ whole genome shotgun (WGS) entry which is preliminary data.</text>
</comment>
<dbReference type="GO" id="GO:0006508">
    <property type="term" value="P:proteolysis"/>
    <property type="evidence" value="ECO:0007669"/>
    <property type="project" value="InterPro"/>
</dbReference>
<dbReference type="PANTHER" id="PTHR24256">
    <property type="entry name" value="TRYPTASE-RELATED"/>
    <property type="match status" value="1"/>
</dbReference>
<keyword evidence="1" id="KW-1015">Disulfide bond</keyword>
<dbReference type="GO" id="GO:0004252">
    <property type="term" value="F:serine-type endopeptidase activity"/>
    <property type="evidence" value="ECO:0007669"/>
    <property type="project" value="InterPro"/>
</dbReference>
<evidence type="ECO:0000256" key="1">
    <source>
        <dbReference type="ARBA" id="ARBA00023157"/>
    </source>
</evidence>
<feature type="signal peptide" evidence="3">
    <location>
        <begin position="1"/>
        <end position="18"/>
    </location>
</feature>
<protein>
    <recommendedName>
        <fullName evidence="4">Peptidase S1 domain-containing protein</fullName>
    </recommendedName>
</protein>
<evidence type="ECO:0000256" key="2">
    <source>
        <dbReference type="ARBA" id="ARBA00024195"/>
    </source>
</evidence>
<name>A0A8K0CQ81_IGNLU</name>
<comment type="similarity">
    <text evidence="2">Belongs to the peptidase S1 family. CLIP subfamily.</text>
</comment>
<feature type="domain" description="Peptidase S1" evidence="4">
    <location>
        <begin position="46"/>
        <end position="144"/>
    </location>
</feature>
<dbReference type="Proteomes" id="UP000801492">
    <property type="component" value="Unassembled WGS sequence"/>
</dbReference>
<evidence type="ECO:0000256" key="3">
    <source>
        <dbReference type="SAM" id="SignalP"/>
    </source>
</evidence>
<keyword evidence="6" id="KW-1185">Reference proteome</keyword>
<dbReference type="Pfam" id="PF00089">
    <property type="entry name" value="Trypsin"/>
    <property type="match status" value="1"/>
</dbReference>
<feature type="chain" id="PRO_5035424682" description="Peptidase S1 domain-containing protein" evidence="3">
    <location>
        <begin position="19"/>
        <end position="145"/>
    </location>
</feature>
<dbReference type="AlphaFoldDB" id="A0A8K0CQ81"/>
<sequence length="145" mass="16317">MKLALLVSILALFSKAESLQNFNENPLPSFKTCGLQSETIQKSSGVGEFPWLVFIPLESRTPPLFPDELRCAGVLISRRYVLTSIHCFQYYMTKVRLGQYNSMQNVTCSSRLGCDPVLEIDIEEKFAFGDVNIGVLRLAEDVQFS</sequence>
<gene>
    <name evidence="5" type="ORF">ILUMI_14579</name>
</gene>
<feature type="non-terminal residue" evidence="5">
    <location>
        <position position="1"/>
    </location>
</feature>
<proteinExistence type="inferred from homology"/>
<evidence type="ECO:0000259" key="4">
    <source>
        <dbReference type="Pfam" id="PF00089"/>
    </source>
</evidence>
<evidence type="ECO:0000313" key="5">
    <source>
        <dbReference type="EMBL" id="KAF2891594.1"/>
    </source>
</evidence>
<dbReference type="SUPFAM" id="SSF50494">
    <property type="entry name" value="Trypsin-like serine proteases"/>
    <property type="match status" value="1"/>
</dbReference>
<reference evidence="5" key="1">
    <citation type="submission" date="2019-08" db="EMBL/GenBank/DDBJ databases">
        <title>The genome of the North American firefly Photinus pyralis.</title>
        <authorList>
            <consortium name="Photinus pyralis genome working group"/>
            <person name="Fallon T.R."/>
            <person name="Sander Lower S.E."/>
            <person name="Weng J.-K."/>
        </authorList>
    </citation>
    <scope>NUCLEOTIDE SEQUENCE</scope>
    <source>
        <strain evidence="5">TRF0915ILg1</strain>
        <tissue evidence="5">Whole body</tissue>
    </source>
</reference>
<dbReference type="EMBL" id="VTPC01027458">
    <property type="protein sequence ID" value="KAF2891594.1"/>
    <property type="molecule type" value="Genomic_DNA"/>
</dbReference>
<dbReference type="Gene3D" id="2.40.10.10">
    <property type="entry name" value="Trypsin-like serine proteases"/>
    <property type="match status" value="1"/>
</dbReference>
<keyword evidence="3" id="KW-0732">Signal</keyword>
<evidence type="ECO:0000313" key="6">
    <source>
        <dbReference type="Proteomes" id="UP000801492"/>
    </source>
</evidence>